<keyword evidence="3" id="KW-1185">Reference proteome</keyword>
<feature type="compositionally biased region" description="Polar residues" evidence="1">
    <location>
        <begin position="116"/>
        <end position="133"/>
    </location>
</feature>
<feature type="compositionally biased region" description="Polar residues" evidence="1">
    <location>
        <begin position="66"/>
        <end position="79"/>
    </location>
</feature>
<reference evidence="2 3" key="1">
    <citation type="submission" date="2014-04" db="EMBL/GenBank/DDBJ databases">
        <authorList>
            <consortium name="DOE Joint Genome Institute"/>
            <person name="Kuo A."/>
            <person name="Martino E."/>
            <person name="Perotto S."/>
            <person name="Kohler A."/>
            <person name="Nagy L.G."/>
            <person name="Floudas D."/>
            <person name="Copeland A."/>
            <person name="Barry K.W."/>
            <person name="Cichocki N."/>
            <person name="Veneault-Fourrey C."/>
            <person name="LaButti K."/>
            <person name="Lindquist E.A."/>
            <person name="Lipzen A."/>
            <person name="Lundell T."/>
            <person name="Morin E."/>
            <person name="Murat C."/>
            <person name="Sun H."/>
            <person name="Tunlid A."/>
            <person name="Henrissat B."/>
            <person name="Grigoriev I.V."/>
            <person name="Hibbett D.S."/>
            <person name="Martin F."/>
            <person name="Nordberg H.P."/>
            <person name="Cantor M.N."/>
            <person name="Hua S.X."/>
        </authorList>
    </citation>
    <scope>NUCLEOTIDE SEQUENCE [LARGE SCALE GENOMIC DNA]</scope>
    <source>
        <strain evidence="2 3">Zn</strain>
    </source>
</reference>
<feature type="region of interest" description="Disordered" evidence="1">
    <location>
        <begin position="66"/>
        <end position="337"/>
    </location>
</feature>
<evidence type="ECO:0000313" key="2">
    <source>
        <dbReference type="EMBL" id="KIN05864.1"/>
    </source>
</evidence>
<dbReference type="HOGENOM" id="CLU_824113_0_0_1"/>
<dbReference type="AlphaFoldDB" id="A0A0C3D3L5"/>
<proteinExistence type="predicted"/>
<organism evidence="2 3">
    <name type="scientific">Oidiodendron maius (strain Zn)</name>
    <dbReference type="NCBI Taxonomy" id="913774"/>
    <lineage>
        <taxon>Eukaryota</taxon>
        <taxon>Fungi</taxon>
        <taxon>Dikarya</taxon>
        <taxon>Ascomycota</taxon>
        <taxon>Pezizomycotina</taxon>
        <taxon>Leotiomycetes</taxon>
        <taxon>Leotiomycetes incertae sedis</taxon>
        <taxon>Myxotrichaceae</taxon>
        <taxon>Oidiodendron</taxon>
    </lineage>
</organism>
<gene>
    <name evidence="2" type="ORF">OIDMADRAFT_49374</name>
</gene>
<accession>A0A0C3D3L5</accession>
<sequence length="337" mass="36171">MDFPFTDAEQRFVLAEAIKTSSIPVEKLISFIDDGNVQPAWTQMLLPLGRNLKSCMDAWNALRPNAPQSYTPSQPNLSGHSAHPGPPISSAHKRKPPSETIESFAIAHPPKRRQSAGETTTSTQRVIQPKPSNGQSPPLFPSPQPGQPKKRGRPSKAEVEARNADLVARGHVLPPPKTPTPRSKPPELAPREPDSMVQREASFFPARATMPPIMGPRTSEGPAPEPGIPFDHRAVQPSAVENEASDQPGKKKRRSGPKQAAKDARAGEPSPLTVVGAPSHFGSFETRSPAAPHAQVLAPRPADRTESTTVEATLVQEPPTAQTEAKETTEAPSQSGK</sequence>
<reference evidence="3" key="2">
    <citation type="submission" date="2015-01" db="EMBL/GenBank/DDBJ databases">
        <title>Evolutionary Origins and Diversification of the Mycorrhizal Mutualists.</title>
        <authorList>
            <consortium name="DOE Joint Genome Institute"/>
            <consortium name="Mycorrhizal Genomics Consortium"/>
            <person name="Kohler A."/>
            <person name="Kuo A."/>
            <person name="Nagy L.G."/>
            <person name="Floudas D."/>
            <person name="Copeland A."/>
            <person name="Barry K.W."/>
            <person name="Cichocki N."/>
            <person name="Veneault-Fourrey C."/>
            <person name="LaButti K."/>
            <person name="Lindquist E.A."/>
            <person name="Lipzen A."/>
            <person name="Lundell T."/>
            <person name="Morin E."/>
            <person name="Murat C."/>
            <person name="Riley R."/>
            <person name="Ohm R."/>
            <person name="Sun H."/>
            <person name="Tunlid A."/>
            <person name="Henrissat B."/>
            <person name="Grigoriev I.V."/>
            <person name="Hibbett D.S."/>
            <person name="Martin F."/>
        </authorList>
    </citation>
    <scope>NUCLEOTIDE SEQUENCE [LARGE SCALE GENOMIC DNA]</scope>
    <source>
        <strain evidence="3">Zn</strain>
    </source>
</reference>
<name>A0A0C3D3L5_OIDMZ</name>
<evidence type="ECO:0000313" key="3">
    <source>
        <dbReference type="Proteomes" id="UP000054321"/>
    </source>
</evidence>
<evidence type="ECO:0000256" key="1">
    <source>
        <dbReference type="SAM" id="MobiDB-lite"/>
    </source>
</evidence>
<feature type="compositionally biased region" description="Pro residues" evidence="1">
    <location>
        <begin position="173"/>
        <end position="183"/>
    </location>
</feature>
<dbReference type="Proteomes" id="UP000054321">
    <property type="component" value="Unassembled WGS sequence"/>
</dbReference>
<dbReference type="EMBL" id="KN832871">
    <property type="protein sequence ID" value="KIN05864.1"/>
    <property type="molecule type" value="Genomic_DNA"/>
</dbReference>
<dbReference type="STRING" id="913774.A0A0C3D3L5"/>
<dbReference type="InParanoid" id="A0A0C3D3L5"/>
<dbReference type="OrthoDB" id="5371646at2759"/>
<protein>
    <submittedName>
        <fullName evidence="2">Uncharacterized protein</fullName>
    </submittedName>
</protein>